<sequence length="199" mass="21204">MRRSGVRIPLPGNLFFDLVAPAADKPRTAHTPALPTRTIAPSAAPPCVSLAGALRPLTALPLDANLPTPFPLPCSPRGTAPSTTPSPPPSSALLCTACTDTLRSRQDACVRRLYWADATDSARSALERSPSSTSTACRGGRRAPTMAQLGSRMMRLILEAEPDAPSLSSTASGALIRQRLNRKRDGWPVYPYSRLVSTY</sequence>
<reference evidence="1 2" key="1">
    <citation type="submission" date="2022-07" db="EMBL/GenBank/DDBJ databases">
        <title>Genome-wide signatures of adaptation to extreme environments.</title>
        <authorList>
            <person name="Cho C.H."/>
            <person name="Yoon H.S."/>
        </authorList>
    </citation>
    <scope>NUCLEOTIDE SEQUENCE [LARGE SCALE GENOMIC DNA]</scope>
    <source>
        <strain evidence="1 2">DBV 063 E5</strain>
    </source>
</reference>
<evidence type="ECO:0000313" key="1">
    <source>
        <dbReference type="EMBL" id="KAK4538275.1"/>
    </source>
</evidence>
<keyword evidence="2" id="KW-1185">Reference proteome</keyword>
<organism evidence="1 2">
    <name type="scientific">Cyanidium caldarium</name>
    <name type="common">Red alga</name>
    <dbReference type="NCBI Taxonomy" id="2771"/>
    <lineage>
        <taxon>Eukaryota</taxon>
        <taxon>Rhodophyta</taxon>
        <taxon>Bangiophyceae</taxon>
        <taxon>Cyanidiales</taxon>
        <taxon>Cyanidiaceae</taxon>
        <taxon>Cyanidium</taxon>
    </lineage>
</organism>
<gene>
    <name evidence="1" type="ORF">CDCA_CDCA17G4300</name>
</gene>
<name>A0AAV9J1S6_CYACA</name>
<protein>
    <submittedName>
        <fullName evidence="1">Uncharacterized protein</fullName>
    </submittedName>
</protein>
<comment type="caution">
    <text evidence="1">The sequence shown here is derived from an EMBL/GenBank/DDBJ whole genome shotgun (WGS) entry which is preliminary data.</text>
</comment>
<proteinExistence type="predicted"/>
<dbReference type="Proteomes" id="UP001301350">
    <property type="component" value="Unassembled WGS sequence"/>
</dbReference>
<evidence type="ECO:0000313" key="2">
    <source>
        <dbReference type="Proteomes" id="UP001301350"/>
    </source>
</evidence>
<dbReference type="AlphaFoldDB" id="A0AAV9J1S6"/>
<dbReference type="EMBL" id="JANCYW010000017">
    <property type="protein sequence ID" value="KAK4538275.1"/>
    <property type="molecule type" value="Genomic_DNA"/>
</dbReference>
<accession>A0AAV9J1S6</accession>